<dbReference type="Pfam" id="PF01592">
    <property type="entry name" value="NifU_N"/>
    <property type="match status" value="1"/>
</dbReference>
<accession>A0A2G9XCH5</accession>
<dbReference type="GO" id="GO:0005506">
    <property type="term" value="F:iron ion binding"/>
    <property type="evidence" value="ECO:0007669"/>
    <property type="project" value="InterPro"/>
</dbReference>
<dbReference type="SUPFAM" id="SSF82649">
    <property type="entry name" value="SufE/NifU"/>
    <property type="match status" value="1"/>
</dbReference>
<comment type="caution">
    <text evidence="2">The sequence shown here is derived from an EMBL/GenBank/DDBJ whole genome shotgun (WGS) entry which is preliminary data.</text>
</comment>
<organism evidence="2 3">
    <name type="scientific">candidate division WWE3 bacterium CG23_combo_of_CG06-09_8_20_14_all_40_14</name>
    <dbReference type="NCBI Taxonomy" id="1975095"/>
    <lineage>
        <taxon>Bacteria</taxon>
        <taxon>Katanobacteria</taxon>
    </lineage>
</organism>
<sequence>MYKEEILEHFKNPRNKGVIEKPSVRVSVKNALCGDAITLTLAIRGDKIEDIKFSGIGCALVTASASLLTEHLKGKSVKILNDINDTFVLKLLGGEITPARIGCALLPLKALKQIKK</sequence>
<name>A0A2G9XCH5_UNCKA</name>
<evidence type="ECO:0000259" key="1">
    <source>
        <dbReference type="Pfam" id="PF01592"/>
    </source>
</evidence>
<dbReference type="CDD" id="cd06664">
    <property type="entry name" value="IscU_like"/>
    <property type="match status" value="1"/>
</dbReference>
<dbReference type="Gene3D" id="3.90.1010.10">
    <property type="match status" value="1"/>
</dbReference>
<gene>
    <name evidence="2" type="ORF">COX53_01125</name>
</gene>
<dbReference type="EMBL" id="PCQY01000015">
    <property type="protein sequence ID" value="PIP04685.1"/>
    <property type="molecule type" value="Genomic_DNA"/>
</dbReference>
<protein>
    <submittedName>
        <fullName evidence="2">SUF system NifU family Fe-S cluster assembly protein</fullName>
    </submittedName>
</protein>
<dbReference type="GO" id="GO:0051536">
    <property type="term" value="F:iron-sulfur cluster binding"/>
    <property type="evidence" value="ECO:0007669"/>
    <property type="project" value="InterPro"/>
</dbReference>
<dbReference type="NCBIfam" id="TIGR01994">
    <property type="entry name" value="SUF_scaf_2"/>
    <property type="match status" value="1"/>
</dbReference>
<dbReference type="InterPro" id="IPR002871">
    <property type="entry name" value="NIF_FeS_clus_asmbl_NifU_N"/>
</dbReference>
<reference evidence="2 3" key="1">
    <citation type="submission" date="2017-09" db="EMBL/GenBank/DDBJ databases">
        <title>Depth-based differentiation of microbial function through sediment-hosted aquifers and enrichment of novel symbionts in the deep terrestrial subsurface.</title>
        <authorList>
            <person name="Probst A.J."/>
            <person name="Ladd B."/>
            <person name="Jarett J.K."/>
            <person name="Geller-Mcgrath D.E."/>
            <person name="Sieber C.M."/>
            <person name="Emerson J.B."/>
            <person name="Anantharaman K."/>
            <person name="Thomas B.C."/>
            <person name="Malmstrom R."/>
            <person name="Stieglmeier M."/>
            <person name="Klingl A."/>
            <person name="Woyke T."/>
            <person name="Ryan C.M."/>
            <person name="Banfield J.F."/>
        </authorList>
    </citation>
    <scope>NUCLEOTIDE SEQUENCE [LARGE SCALE GENOMIC DNA]</scope>
    <source>
        <strain evidence="2">CG23_combo_of_CG06-09_8_20_14_all_40_14</strain>
    </source>
</reference>
<dbReference type="AlphaFoldDB" id="A0A2G9XCH5"/>
<dbReference type="PANTHER" id="PTHR10093">
    <property type="entry name" value="IRON-SULFUR CLUSTER ASSEMBLY ENZYME NIFU HOMOLOG"/>
    <property type="match status" value="1"/>
</dbReference>
<evidence type="ECO:0000313" key="3">
    <source>
        <dbReference type="Proteomes" id="UP000231388"/>
    </source>
</evidence>
<feature type="domain" description="NIF system FeS cluster assembly NifU N-terminal" evidence="1">
    <location>
        <begin position="1"/>
        <end position="113"/>
    </location>
</feature>
<evidence type="ECO:0000313" key="2">
    <source>
        <dbReference type="EMBL" id="PIP04685.1"/>
    </source>
</evidence>
<dbReference type="GO" id="GO:0016226">
    <property type="term" value="P:iron-sulfur cluster assembly"/>
    <property type="evidence" value="ECO:0007669"/>
    <property type="project" value="InterPro"/>
</dbReference>
<dbReference type="Proteomes" id="UP000231388">
    <property type="component" value="Unassembled WGS sequence"/>
</dbReference>
<proteinExistence type="predicted"/>